<keyword evidence="1" id="KW-0805">Transcription regulation</keyword>
<organism evidence="5 6">
    <name type="scientific">Pseudoflavonifractor hominis</name>
    <dbReference type="NCBI Taxonomy" id="2763059"/>
    <lineage>
        <taxon>Bacteria</taxon>
        <taxon>Bacillati</taxon>
        <taxon>Bacillota</taxon>
        <taxon>Clostridia</taxon>
        <taxon>Eubacteriales</taxon>
        <taxon>Oscillospiraceae</taxon>
        <taxon>Pseudoflavonifractor</taxon>
    </lineage>
</organism>
<dbReference type="PANTHER" id="PTHR43132:SF6">
    <property type="entry name" value="HTH-TYPE TRANSCRIPTIONAL REPRESSOR CZRA"/>
    <property type="match status" value="1"/>
</dbReference>
<keyword evidence="6" id="KW-1185">Reference proteome</keyword>
<dbReference type="EMBL" id="JACOPR010000012">
    <property type="protein sequence ID" value="MBC5731952.1"/>
    <property type="molecule type" value="Genomic_DNA"/>
</dbReference>
<gene>
    <name evidence="5" type="ORF">H8S34_14105</name>
</gene>
<dbReference type="Pfam" id="PF01022">
    <property type="entry name" value="HTH_5"/>
    <property type="match status" value="1"/>
</dbReference>
<proteinExistence type="predicted"/>
<dbReference type="InterPro" id="IPR036388">
    <property type="entry name" value="WH-like_DNA-bd_sf"/>
</dbReference>
<dbReference type="InterPro" id="IPR036390">
    <property type="entry name" value="WH_DNA-bd_sf"/>
</dbReference>
<dbReference type="Gene3D" id="1.10.10.10">
    <property type="entry name" value="Winged helix-like DNA-binding domain superfamily/Winged helix DNA-binding domain"/>
    <property type="match status" value="1"/>
</dbReference>
<evidence type="ECO:0000259" key="4">
    <source>
        <dbReference type="PROSITE" id="PS50987"/>
    </source>
</evidence>
<evidence type="ECO:0000313" key="6">
    <source>
        <dbReference type="Proteomes" id="UP000660021"/>
    </source>
</evidence>
<evidence type="ECO:0000256" key="2">
    <source>
        <dbReference type="ARBA" id="ARBA00023125"/>
    </source>
</evidence>
<dbReference type="InterPro" id="IPR001845">
    <property type="entry name" value="HTH_ArsR_DNA-bd_dom"/>
</dbReference>
<sequence length="121" mass="13631">MDEAMKMNRDQLAQRFNACRPALCAIGDETRQLIIRVFIENCGAGGLRVGEIQNSTNISRAAVSHHLKILKDAGIIDVRREGTKNFYYLDAASSSLLAVSELFHHAVELMKHCPTYKERNR</sequence>
<name>A0ABR7HWQ8_9FIRM</name>
<keyword evidence="3" id="KW-0804">Transcription</keyword>
<keyword evidence="2" id="KW-0238">DNA-binding</keyword>
<protein>
    <submittedName>
        <fullName evidence="5">Winged helix-turn-helix transcriptional regulator</fullName>
    </submittedName>
</protein>
<dbReference type="SMART" id="SM00418">
    <property type="entry name" value="HTH_ARSR"/>
    <property type="match status" value="1"/>
</dbReference>
<dbReference type="RefSeq" id="WP_186964332.1">
    <property type="nucleotide sequence ID" value="NZ_JACOPR010000012.1"/>
</dbReference>
<dbReference type="CDD" id="cd00090">
    <property type="entry name" value="HTH_ARSR"/>
    <property type="match status" value="1"/>
</dbReference>
<evidence type="ECO:0000256" key="3">
    <source>
        <dbReference type="ARBA" id="ARBA00023163"/>
    </source>
</evidence>
<dbReference type="PRINTS" id="PR00778">
    <property type="entry name" value="HTHARSR"/>
</dbReference>
<feature type="domain" description="HTH arsR-type" evidence="4">
    <location>
        <begin position="12"/>
        <end position="114"/>
    </location>
</feature>
<dbReference type="SUPFAM" id="SSF46785">
    <property type="entry name" value="Winged helix' DNA-binding domain"/>
    <property type="match status" value="1"/>
</dbReference>
<evidence type="ECO:0000256" key="1">
    <source>
        <dbReference type="ARBA" id="ARBA00023015"/>
    </source>
</evidence>
<evidence type="ECO:0000313" key="5">
    <source>
        <dbReference type="EMBL" id="MBC5731952.1"/>
    </source>
</evidence>
<dbReference type="Proteomes" id="UP000660021">
    <property type="component" value="Unassembled WGS sequence"/>
</dbReference>
<reference evidence="5 6" key="1">
    <citation type="submission" date="2020-08" db="EMBL/GenBank/DDBJ databases">
        <title>Genome public.</title>
        <authorList>
            <person name="Liu C."/>
            <person name="Sun Q."/>
        </authorList>
    </citation>
    <scope>NUCLEOTIDE SEQUENCE [LARGE SCALE GENOMIC DNA]</scope>
    <source>
        <strain evidence="5 6">New-38</strain>
    </source>
</reference>
<dbReference type="InterPro" id="IPR011991">
    <property type="entry name" value="ArsR-like_HTH"/>
</dbReference>
<comment type="caution">
    <text evidence="5">The sequence shown here is derived from an EMBL/GenBank/DDBJ whole genome shotgun (WGS) entry which is preliminary data.</text>
</comment>
<accession>A0ABR7HWQ8</accession>
<dbReference type="PROSITE" id="PS50987">
    <property type="entry name" value="HTH_ARSR_2"/>
    <property type="match status" value="1"/>
</dbReference>
<dbReference type="InterPro" id="IPR051011">
    <property type="entry name" value="Metal_resp_trans_reg"/>
</dbReference>
<dbReference type="NCBIfam" id="NF033788">
    <property type="entry name" value="HTH_metalloreg"/>
    <property type="match status" value="1"/>
</dbReference>
<dbReference type="PANTHER" id="PTHR43132">
    <property type="entry name" value="ARSENICAL RESISTANCE OPERON REPRESSOR ARSR-RELATED"/>
    <property type="match status" value="1"/>
</dbReference>